<keyword evidence="2" id="KW-0813">Transport</keyword>
<evidence type="ECO:0000259" key="4">
    <source>
        <dbReference type="Pfam" id="PF00005"/>
    </source>
</evidence>
<keyword evidence="6" id="KW-1185">Reference proteome</keyword>
<comment type="similarity">
    <text evidence="1">Belongs to the ABC transporter superfamily.</text>
</comment>
<dbReference type="Proteomes" id="UP000814158">
    <property type="component" value="Unassembled WGS sequence"/>
</dbReference>
<dbReference type="InterPro" id="IPR052156">
    <property type="entry name" value="BCAA_Transport_ATP-bd_LivF"/>
</dbReference>
<reference evidence="5 6" key="1">
    <citation type="submission" date="2019-11" db="EMBL/GenBank/DDBJ databases">
        <title>Epiphytic Pseudomonas syringae from cherry orchards.</title>
        <authorList>
            <person name="Hulin M.T."/>
        </authorList>
    </citation>
    <scope>NUCLEOTIDE SEQUENCE [LARGE SCALE GENOMIC DNA]</scope>
    <source>
        <strain evidence="5 6">PA-3-2A</strain>
    </source>
</reference>
<comment type="caution">
    <text evidence="5">The sequence shown here is derived from an EMBL/GenBank/DDBJ whole genome shotgun (WGS) entry which is preliminary data.</text>
</comment>
<dbReference type="SUPFAM" id="SSF52540">
    <property type="entry name" value="P-loop containing nucleoside triphosphate hydrolases"/>
    <property type="match status" value="1"/>
</dbReference>
<dbReference type="Pfam" id="PF00005">
    <property type="entry name" value="ABC_tran"/>
    <property type="match status" value="1"/>
</dbReference>
<proteinExistence type="inferred from homology"/>
<evidence type="ECO:0000256" key="1">
    <source>
        <dbReference type="ARBA" id="ARBA00005417"/>
    </source>
</evidence>
<feature type="domain" description="ABC transporter" evidence="4">
    <location>
        <begin position="17"/>
        <end position="50"/>
    </location>
</feature>
<dbReference type="Gene3D" id="3.40.50.300">
    <property type="entry name" value="P-loop containing nucleotide triphosphate hydrolases"/>
    <property type="match status" value="1"/>
</dbReference>
<dbReference type="EMBL" id="WKAT01000026">
    <property type="protein sequence ID" value="MCF5545864.1"/>
    <property type="molecule type" value="Genomic_DNA"/>
</dbReference>
<name>A0ABS9GN92_9PSED</name>
<evidence type="ECO:0000256" key="2">
    <source>
        <dbReference type="ARBA" id="ARBA00022448"/>
    </source>
</evidence>
<protein>
    <submittedName>
        <fullName evidence="5">ATP-binding cassette domain-containing protein</fullName>
    </submittedName>
</protein>
<organism evidence="5 6">
    <name type="scientific">Pseudomonas salomonii</name>
    <dbReference type="NCBI Taxonomy" id="191391"/>
    <lineage>
        <taxon>Bacteria</taxon>
        <taxon>Pseudomonadati</taxon>
        <taxon>Pseudomonadota</taxon>
        <taxon>Gammaproteobacteria</taxon>
        <taxon>Pseudomonadales</taxon>
        <taxon>Pseudomonadaceae</taxon>
        <taxon>Pseudomonas</taxon>
    </lineage>
</organism>
<keyword evidence="3" id="KW-0029">Amino-acid transport</keyword>
<evidence type="ECO:0000256" key="3">
    <source>
        <dbReference type="ARBA" id="ARBA00022970"/>
    </source>
</evidence>
<dbReference type="InterPro" id="IPR003439">
    <property type="entry name" value="ABC_transporter-like_ATP-bd"/>
</dbReference>
<gene>
    <name evidence="5" type="ORF">GIV68_14080</name>
</gene>
<accession>A0ABS9GN92</accession>
<dbReference type="RefSeq" id="WP_236371616.1">
    <property type="nucleotide sequence ID" value="NZ_WKAT01000026.1"/>
</dbReference>
<keyword evidence="5" id="KW-0067">ATP-binding</keyword>
<sequence>MLIVENIHSYYDKSHVLEGVSLTVNPGELVTLLGRNGAGKTTTLRSILGII</sequence>
<evidence type="ECO:0000313" key="6">
    <source>
        <dbReference type="Proteomes" id="UP000814158"/>
    </source>
</evidence>
<evidence type="ECO:0000313" key="5">
    <source>
        <dbReference type="EMBL" id="MCF5545864.1"/>
    </source>
</evidence>
<dbReference type="PANTHER" id="PTHR43820:SF2">
    <property type="entry name" value="ABC TRANSPORTER ATP-BINDING PROTEIN"/>
    <property type="match status" value="1"/>
</dbReference>
<feature type="non-terminal residue" evidence="5">
    <location>
        <position position="51"/>
    </location>
</feature>
<dbReference type="GO" id="GO:0005524">
    <property type="term" value="F:ATP binding"/>
    <property type="evidence" value="ECO:0007669"/>
    <property type="project" value="UniProtKB-KW"/>
</dbReference>
<dbReference type="PANTHER" id="PTHR43820">
    <property type="entry name" value="HIGH-AFFINITY BRANCHED-CHAIN AMINO ACID TRANSPORT ATP-BINDING PROTEIN LIVF"/>
    <property type="match status" value="1"/>
</dbReference>
<dbReference type="InterPro" id="IPR027417">
    <property type="entry name" value="P-loop_NTPase"/>
</dbReference>
<keyword evidence="5" id="KW-0547">Nucleotide-binding</keyword>